<evidence type="ECO:0000256" key="1">
    <source>
        <dbReference type="ARBA" id="ARBA00022723"/>
    </source>
</evidence>
<dbReference type="Pfam" id="PF02891">
    <property type="entry name" value="zf-MIZ"/>
    <property type="match status" value="1"/>
</dbReference>
<name>B4GYB4_DROPE</name>
<evidence type="ECO:0000256" key="2">
    <source>
        <dbReference type="ARBA" id="ARBA00022771"/>
    </source>
</evidence>
<feature type="region of interest" description="Disordered" evidence="5">
    <location>
        <begin position="240"/>
        <end position="282"/>
    </location>
</feature>
<dbReference type="GO" id="GO:0008270">
    <property type="term" value="F:zinc ion binding"/>
    <property type="evidence" value="ECO:0007669"/>
    <property type="project" value="UniProtKB-KW"/>
</dbReference>
<dbReference type="InterPro" id="IPR004181">
    <property type="entry name" value="Znf_MIZ"/>
</dbReference>
<dbReference type="AlphaFoldDB" id="B4GYB4"/>
<dbReference type="GO" id="GO:0061665">
    <property type="term" value="F:SUMO ligase activity"/>
    <property type="evidence" value="ECO:0007669"/>
    <property type="project" value="TreeGrafter"/>
</dbReference>
<evidence type="ECO:0000313" key="7">
    <source>
        <dbReference type="EMBL" id="EDW27770.1"/>
    </source>
</evidence>
<organism evidence="8">
    <name type="scientific">Drosophila persimilis</name>
    <name type="common">Fruit fly</name>
    <dbReference type="NCBI Taxonomy" id="7234"/>
    <lineage>
        <taxon>Eukaryota</taxon>
        <taxon>Metazoa</taxon>
        <taxon>Ecdysozoa</taxon>
        <taxon>Arthropoda</taxon>
        <taxon>Hexapoda</taxon>
        <taxon>Insecta</taxon>
        <taxon>Pterygota</taxon>
        <taxon>Neoptera</taxon>
        <taxon>Endopterygota</taxon>
        <taxon>Diptera</taxon>
        <taxon>Brachycera</taxon>
        <taxon>Muscomorpha</taxon>
        <taxon>Ephydroidea</taxon>
        <taxon>Drosophilidae</taxon>
        <taxon>Drosophila</taxon>
        <taxon>Sophophora</taxon>
    </lineage>
</organism>
<sequence>MSSFAYFETIAHLIPPIRPTMEHVLICLNLTPEKMDAINESYISDADGYGVQVRLYIWEGSTAPTNTFPDNLVVQVNAQPCVVPETIVLLDDAVRMTPHMPTMISLNCPVSMKKIQVPCRGLNCSHFLCFDAGAYIEMNERLNTWECPVCHKGAPFEDLVIDGANTPVPNRKSPTASIHQLAKFAYQTFPRGGWDVIAAGAYDGDDDGNGDGDGADDGDDGSGIGNANSNLNIAANLSMKAQKHKKRQKHRTKHACWCPHGQEQGQGKAQGQGEGQGQGQGQQRLLHTLNGERSLTMNRCTLLTTGTDYSWTWNMDTFKYMFDTILNMKIIYIIY</sequence>
<gene>
    <name evidence="7" type="primary">Dper\GL19834</name>
    <name evidence="7" type="ORF">Dper_GL19834</name>
</gene>
<feature type="region of interest" description="Disordered" evidence="5">
    <location>
        <begin position="205"/>
        <end position="227"/>
    </location>
</feature>
<dbReference type="CDD" id="cd16650">
    <property type="entry name" value="SP-RING_PIAS-like"/>
    <property type="match status" value="1"/>
</dbReference>
<protein>
    <submittedName>
        <fullName evidence="7">GL19834</fullName>
    </submittedName>
</protein>
<dbReference type="Gene3D" id="3.30.40.10">
    <property type="entry name" value="Zinc/RING finger domain, C3HC4 (zinc finger)"/>
    <property type="match status" value="1"/>
</dbReference>
<dbReference type="PANTHER" id="PTHR10782:SF4">
    <property type="entry name" value="TONALLI, ISOFORM E"/>
    <property type="match status" value="1"/>
</dbReference>
<dbReference type="HOGENOM" id="CLU_829685_0_0_1"/>
<dbReference type="GO" id="GO:0016925">
    <property type="term" value="P:protein sumoylation"/>
    <property type="evidence" value="ECO:0007669"/>
    <property type="project" value="TreeGrafter"/>
</dbReference>
<dbReference type="PROSITE" id="PS51044">
    <property type="entry name" value="ZF_SP_RING"/>
    <property type="match status" value="1"/>
</dbReference>
<reference evidence="7 8" key="1">
    <citation type="journal article" date="2007" name="Nature">
        <title>Evolution of genes and genomes on the Drosophila phylogeny.</title>
        <authorList>
            <consortium name="Drosophila 12 Genomes Consortium"/>
            <person name="Clark A.G."/>
            <person name="Eisen M.B."/>
            <person name="Smith D.R."/>
            <person name="Bergman C.M."/>
            <person name="Oliver B."/>
            <person name="Markow T.A."/>
            <person name="Kaufman T.C."/>
            <person name="Kellis M."/>
            <person name="Gelbart W."/>
            <person name="Iyer V.N."/>
            <person name="Pollard D.A."/>
            <person name="Sackton T.B."/>
            <person name="Larracuente A.M."/>
            <person name="Singh N.D."/>
            <person name="Abad J.P."/>
            <person name="Abt D.N."/>
            <person name="Adryan B."/>
            <person name="Aguade M."/>
            <person name="Akashi H."/>
            <person name="Anderson W.W."/>
            <person name="Aquadro C.F."/>
            <person name="Ardell D.H."/>
            <person name="Arguello R."/>
            <person name="Artieri C.G."/>
            <person name="Barbash D.A."/>
            <person name="Barker D."/>
            <person name="Barsanti P."/>
            <person name="Batterham P."/>
            <person name="Batzoglou S."/>
            <person name="Begun D."/>
            <person name="Bhutkar A."/>
            <person name="Blanco E."/>
            <person name="Bosak S.A."/>
            <person name="Bradley R.K."/>
            <person name="Brand A.D."/>
            <person name="Brent M.R."/>
            <person name="Brooks A.N."/>
            <person name="Brown R.H."/>
            <person name="Butlin R.K."/>
            <person name="Caggese C."/>
            <person name="Calvi B.R."/>
            <person name="Bernardo de Carvalho A."/>
            <person name="Caspi A."/>
            <person name="Castrezana S."/>
            <person name="Celniker S.E."/>
            <person name="Chang J.L."/>
            <person name="Chapple C."/>
            <person name="Chatterji S."/>
            <person name="Chinwalla A."/>
            <person name="Civetta A."/>
            <person name="Clifton S.W."/>
            <person name="Comeron J.M."/>
            <person name="Costello J.C."/>
            <person name="Coyne J.A."/>
            <person name="Daub J."/>
            <person name="David R.G."/>
            <person name="Delcher A.L."/>
            <person name="Delehaunty K."/>
            <person name="Do C.B."/>
            <person name="Ebling H."/>
            <person name="Edwards K."/>
            <person name="Eickbush T."/>
            <person name="Evans J.D."/>
            <person name="Filipski A."/>
            <person name="Findeiss S."/>
            <person name="Freyhult E."/>
            <person name="Fulton L."/>
            <person name="Fulton R."/>
            <person name="Garcia A.C."/>
            <person name="Gardiner A."/>
            <person name="Garfield D.A."/>
            <person name="Garvin B.E."/>
            <person name="Gibson G."/>
            <person name="Gilbert D."/>
            <person name="Gnerre S."/>
            <person name="Godfrey J."/>
            <person name="Good R."/>
            <person name="Gotea V."/>
            <person name="Gravely B."/>
            <person name="Greenberg A.J."/>
            <person name="Griffiths-Jones S."/>
            <person name="Gross S."/>
            <person name="Guigo R."/>
            <person name="Gustafson E.A."/>
            <person name="Haerty W."/>
            <person name="Hahn M.W."/>
            <person name="Halligan D.L."/>
            <person name="Halpern A.L."/>
            <person name="Halter G.M."/>
            <person name="Han M.V."/>
            <person name="Heger A."/>
            <person name="Hillier L."/>
            <person name="Hinrichs A.S."/>
            <person name="Holmes I."/>
            <person name="Hoskins R.A."/>
            <person name="Hubisz M.J."/>
            <person name="Hultmark D."/>
            <person name="Huntley M.A."/>
            <person name="Jaffe D.B."/>
            <person name="Jagadeeshan S."/>
            <person name="Jeck W.R."/>
            <person name="Johnson J."/>
            <person name="Jones C.D."/>
            <person name="Jordan W.C."/>
            <person name="Karpen G.H."/>
            <person name="Kataoka E."/>
            <person name="Keightley P.D."/>
            <person name="Kheradpour P."/>
            <person name="Kirkness E.F."/>
            <person name="Koerich L.B."/>
            <person name="Kristiansen K."/>
            <person name="Kudrna D."/>
            <person name="Kulathinal R.J."/>
            <person name="Kumar S."/>
            <person name="Kwok R."/>
            <person name="Lander E."/>
            <person name="Langley C.H."/>
            <person name="Lapoint R."/>
            <person name="Lazzaro B.P."/>
            <person name="Lee S.J."/>
            <person name="Levesque L."/>
            <person name="Li R."/>
            <person name="Lin C.F."/>
            <person name="Lin M.F."/>
            <person name="Lindblad-Toh K."/>
            <person name="Llopart A."/>
            <person name="Long M."/>
            <person name="Low L."/>
            <person name="Lozovsky E."/>
            <person name="Lu J."/>
            <person name="Luo M."/>
            <person name="Machado C.A."/>
            <person name="Makalowski W."/>
            <person name="Marzo M."/>
            <person name="Matsuda M."/>
            <person name="Matzkin L."/>
            <person name="McAllister B."/>
            <person name="McBride C.S."/>
            <person name="McKernan B."/>
            <person name="McKernan K."/>
            <person name="Mendez-Lago M."/>
            <person name="Minx P."/>
            <person name="Mollenhauer M.U."/>
            <person name="Montooth K."/>
            <person name="Mount S.M."/>
            <person name="Mu X."/>
            <person name="Myers E."/>
            <person name="Negre B."/>
            <person name="Newfeld S."/>
            <person name="Nielsen R."/>
            <person name="Noor M.A."/>
            <person name="O'Grady P."/>
            <person name="Pachter L."/>
            <person name="Papaceit M."/>
            <person name="Parisi M.J."/>
            <person name="Parisi M."/>
            <person name="Parts L."/>
            <person name="Pedersen J.S."/>
            <person name="Pesole G."/>
            <person name="Phillippy A.M."/>
            <person name="Ponting C.P."/>
            <person name="Pop M."/>
            <person name="Porcelli D."/>
            <person name="Powell J.R."/>
            <person name="Prohaska S."/>
            <person name="Pruitt K."/>
            <person name="Puig M."/>
            <person name="Quesneville H."/>
            <person name="Ram K.R."/>
            <person name="Rand D."/>
            <person name="Rasmussen M.D."/>
            <person name="Reed L.K."/>
            <person name="Reenan R."/>
            <person name="Reily A."/>
            <person name="Remington K.A."/>
            <person name="Rieger T.T."/>
            <person name="Ritchie M.G."/>
            <person name="Robin C."/>
            <person name="Rogers Y.H."/>
            <person name="Rohde C."/>
            <person name="Rozas J."/>
            <person name="Rubenfield M.J."/>
            <person name="Ruiz A."/>
            <person name="Russo S."/>
            <person name="Salzberg S.L."/>
            <person name="Sanchez-Gracia A."/>
            <person name="Saranga D.J."/>
            <person name="Sato H."/>
            <person name="Schaeffer S.W."/>
            <person name="Schatz M.C."/>
            <person name="Schlenke T."/>
            <person name="Schwartz R."/>
            <person name="Segarra C."/>
            <person name="Singh R.S."/>
            <person name="Sirot L."/>
            <person name="Sirota M."/>
            <person name="Sisneros N.B."/>
            <person name="Smith C.D."/>
            <person name="Smith T.F."/>
            <person name="Spieth J."/>
            <person name="Stage D.E."/>
            <person name="Stark A."/>
            <person name="Stephan W."/>
            <person name="Strausberg R.L."/>
            <person name="Strempel S."/>
            <person name="Sturgill D."/>
            <person name="Sutton G."/>
            <person name="Sutton G.G."/>
            <person name="Tao W."/>
            <person name="Teichmann S."/>
            <person name="Tobari Y.N."/>
            <person name="Tomimura Y."/>
            <person name="Tsolas J.M."/>
            <person name="Valente V.L."/>
            <person name="Venter E."/>
            <person name="Venter J.C."/>
            <person name="Vicario S."/>
            <person name="Vieira F.G."/>
            <person name="Vilella A.J."/>
            <person name="Villasante A."/>
            <person name="Walenz B."/>
            <person name="Wang J."/>
            <person name="Wasserman M."/>
            <person name="Watts T."/>
            <person name="Wilson D."/>
            <person name="Wilson R.K."/>
            <person name="Wing R.A."/>
            <person name="Wolfner M.F."/>
            <person name="Wong A."/>
            <person name="Wong G.K."/>
            <person name="Wu C.I."/>
            <person name="Wu G."/>
            <person name="Yamamoto D."/>
            <person name="Yang H.P."/>
            <person name="Yang S.P."/>
            <person name="Yorke J.A."/>
            <person name="Yoshida K."/>
            <person name="Zdobnov E."/>
            <person name="Zhang P."/>
            <person name="Zhang Y."/>
            <person name="Zimin A.V."/>
            <person name="Baldwin J."/>
            <person name="Abdouelleil A."/>
            <person name="Abdulkadir J."/>
            <person name="Abebe A."/>
            <person name="Abera B."/>
            <person name="Abreu J."/>
            <person name="Acer S.C."/>
            <person name="Aftuck L."/>
            <person name="Alexander A."/>
            <person name="An P."/>
            <person name="Anderson E."/>
            <person name="Anderson S."/>
            <person name="Arachi H."/>
            <person name="Azer M."/>
            <person name="Bachantsang P."/>
            <person name="Barry A."/>
            <person name="Bayul T."/>
            <person name="Berlin A."/>
            <person name="Bessette D."/>
            <person name="Bloom T."/>
            <person name="Blye J."/>
            <person name="Boguslavskiy L."/>
            <person name="Bonnet C."/>
            <person name="Boukhgalter B."/>
            <person name="Bourzgui I."/>
            <person name="Brown A."/>
            <person name="Cahill P."/>
            <person name="Channer S."/>
            <person name="Cheshatsang Y."/>
            <person name="Chuda L."/>
            <person name="Citroen M."/>
            <person name="Collymore A."/>
            <person name="Cooke P."/>
            <person name="Costello M."/>
            <person name="D'Aco K."/>
            <person name="Daza R."/>
            <person name="De Haan G."/>
            <person name="DeGray S."/>
            <person name="DeMaso C."/>
            <person name="Dhargay N."/>
            <person name="Dooley K."/>
            <person name="Dooley E."/>
            <person name="Doricent M."/>
            <person name="Dorje P."/>
            <person name="Dorjee K."/>
            <person name="Dupes A."/>
            <person name="Elong R."/>
            <person name="Falk J."/>
            <person name="Farina A."/>
            <person name="Faro S."/>
            <person name="Ferguson D."/>
            <person name="Fisher S."/>
            <person name="Foley C.D."/>
            <person name="Franke A."/>
            <person name="Friedrich D."/>
            <person name="Gadbois L."/>
            <person name="Gearin G."/>
            <person name="Gearin C.R."/>
            <person name="Giannoukos G."/>
            <person name="Goode T."/>
            <person name="Graham J."/>
            <person name="Grandbois E."/>
            <person name="Grewal S."/>
            <person name="Gyaltsen K."/>
            <person name="Hafez N."/>
            <person name="Hagos B."/>
            <person name="Hall J."/>
            <person name="Henson C."/>
            <person name="Hollinger A."/>
            <person name="Honan T."/>
            <person name="Huard M.D."/>
            <person name="Hughes L."/>
            <person name="Hurhula B."/>
            <person name="Husby M.E."/>
            <person name="Kamat A."/>
            <person name="Kanga B."/>
            <person name="Kashin S."/>
            <person name="Khazanovich D."/>
            <person name="Kisner P."/>
            <person name="Lance K."/>
            <person name="Lara M."/>
            <person name="Lee W."/>
            <person name="Lennon N."/>
            <person name="Letendre F."/>
            <person name="LeVine R."/>
            <person name="Lipovsky A."/>
            <person name="Liu X."/>
            <person name="Liu J."/>
            <person name="Liu S."/>
            <person name="Lokyitsang T."/>
            <person name="Lokyitsang Y."/>
            <person name="Lubonja R."/>
            <person name="Lui A."/>
            <person name="MacDonald P."/>
            <person name="Magnisalis V."/>
            <person name="Maru K."/>
            <person name="Matthews C."/>
            <person name="McCusker W."/>
            <person name="McDonough S."/>
            <person name="Mehta T."/>
            <person name="Meldrim J."/>
            <person name="Meneus L."/>
            <person name="Mihai O."/>
            <person name="Mihalev A."/>
            <person name="Mihova T."/>
            <person name="Mittelman R."/>
            <person name="Mlenga V."/>
            <person name="Montmayeur A."/>
            <person name="Mulrain L."/>
            <person name="Navidi A."/>
            <person name="Naylor J."/>
            <person name="Negash T."/>
            <person name="Nguyen T."/>
            <person name="Nguyen N."/>
            <person name="Nicol R."/>
            <person name="Norbu C."/>
            <person name="Norbu N."/>
            <person name="Novod N."/>
            <person name="O'Neill B."/>
            <person name="Osman S."/>
            <person name="Markiewicz E."/>
            <person name="Oyono O.L."/>
            <person name="Patti C."/>
            <person name="Phunkhang P."/>
            <person name="Pierre F."/>
            <person name="Priest M."/>
            <person name="Raghuraman S."/>
            <person name="Rege F."/>
            <person name="Reyes R."/>
            <person name="Rise C."/>
            <person name="Rogov P."/>
            <person name="Ross K."/>
            <person name="Ryan E."/>
            <person name="Settipalli S."/>
            <person name="Shea T."/>
            <person name="Sherpa N."/>
            <person name="Shi L."/>
            <person name="Shih D."/>
            <person name="Sparrow T."/>
            <person name="Spaulding J."/>
            <person name="Stalker J."/>
            <person name="Stange-Thomann N."/>
            <person name="Stavropoulos S."/>
            <person name="Stone C."/>
            <person name="Strader C."/>
            <person name="Tesfaye S."/>
            <person name="Thomson T."/>
            <person name="Thoulutsang Y."/>
            <person name="Thoulutsang D."/>
            <person name="Topham K."/>
            <person name="Topping I."/>
            <person name="Tsamla T."/>
            <person name="Vassiliev H."/>
            <person name="Vo A."/>
            <person name="Wangchuk T."/>
            <person name="Wangdi T."/>
            <person name="Weiand M."/>
            <person name="Wilkinson J."/>
            <person name="Wilson A."/>
            <person name="Yadav S."/>
            <person name="Young G."/>
            <person name="Yu Q."/>
            <person name="Zembek L."/>
            <person name="Zhong D."/>
            <person name="Zimmer A."/>
            <person name="Zwirko Z."/>
            <person name="Jaffe D.B."/>
            <person name="Alvarez P."/>
            <person name="Brockman W."/>
            <person name="Butler J."/>
            <person name="Chin C."/>
            <person name="Gnerre S."/>
            <person name="Grabherr M."/>
            <person name="Kleber M."/>
            <person name="Mauceli E."/>
            <person name="MacCallum I."/>
        </authorList>
    </citation>
    <scope>NUCLEOTIDE SEQUENCE [LARGE SCALE GENOMIC DNA]</scope>
    <source>
        <strain evidence="8">MSH-3 / Tucson 14011-0111.49</strain>
    </source>
</reference>
<dbReference type="Proteomes" id="UP000008744">
    <property type="component" value="Unassembled WGS sequence"/>
</dbReference>
<evidence type="ECO:0000256" key="4">
    <source>
        <dbReference type="PROSITE-ProRule" id="PRU00452"/>
    </source>
</evidence>
<evidence type="ECO:0000313" key="8">
    <source>
        <dbReference type="Proteomes" id="UP000008744"/>
    </source>
</evidence>
<dbReference type="eggNOG" id="KOG2169">
    <property type="taxonomic scope" value="Eukaryota"/>
</dbReference>
<feature type="compositionally biased region" description="Acidic residues" evidence="5">
    <location>
        <begin position="205"/>
        <end position="220"/>
    </location>
</feature>
<feature type="compositionally biased region" description="Gly residues" evidence="5">
    <location>
        <begin position="268"/>
        <end position="280"/>
    </location>
</feature>
<feature type="domain" description="SP-RING-type" evidence="6">
    <location>
        <begin position="90"/>
        <end position="174"/>
    </location>
</feature>
<dbReference type="PANTHER" id="PTHR10782">
    <property type="entry name" value="ZINC FINGER MIZ DOMAIN-CONTAINING PROTEIN"/>
    <property type="match status" value="1"/>
</dbReference>
<dbReference type="GO" id="GO:0000785">
    <property type="term" value="C:chromatin"/>
    <property type="evidence" value="ECO:0007669"/>
    <property type="project" value="TreeGrafter"/>
</dbReference>
<evidence type="ECO:0000256" key="5">
    <source>
        <dbReference type="SAM" id="MobiDB-lite"/>
    </source>
</evidence>
<keyword evidence="2 4" id="KW-0863">Zinc-finger</keyword>
<dbReference type="EMBL" id="CH479197">
    <property type="protein sequence ID" value="EDW27770.1"/>
    <property type="molecule type" value="Genomic_DNA"/>
</dbReference>
<accession>B4GYB4</accession>
<evidence type="ECO:0000256" key="3">
    <source>
        <dbReference type="ARBA" id="ARBA00022833"/>
    </source>
</evidence>
<evidence type="ECO:0000259" key="6">
    <source>
        <dbReference type="PROSITE" id="PS51044"/>
    </source>
</evidence>
<dbReference type="STRING" id="7234.B4GYB4"/>
<dbReference type="OrthoDB" id="10263264at2759"/>
<keyword evidence="8" id="KW-1185">Reference proteome</keyword>
<feature type="compositionally biased region" description="Basic residues" evidence="5">
    <location>
        <begin position="241"/>
        <end position="254"/>
    </location>
</feature>
<proteinExistence type="predicted"/>
<dbReference type="InterPro" id="IPR013083">
    <property type="entry name" value="Znf_RING/FYVE/PHD"/>
</dbReference>
<keyword evidence="1" id="KW-0479">Metal-binding</keyword>
<keyword evidence="3" id="KW-0862">Zinc</keyword>